<dbReference type="EMBL" id="SRRZ01000001">
    <property type="protein sequence ID" value="NQE32378.1"/>
    <property type="molecule type" value="Genomic_DNA"/>
</dbReference>
<accession>A0ABX2CQK1</accession>
<gene>
    <name evidence="2" type="ORF">E5S67_00092</name>
</gene>
<evidence type="ECO:0000313" key="3">
    <source>
        <dbReference type="Proteomes" id="UP000702425"/>
    </source>
</evidence>
<sequence length="134" mass="15737">MSKKKPQSKIVPSQPESPEGLGFSFKYLQTQNEKFSIRDRPPNYFTAFLERVRDLSTLTAQEVKMNRSQSLRCHPIKWRDTTEPNGFGIPNEKELVTIPYQFSLSTNEHGRVHGFFIEDVFYIVWLDPNHNLYQ</sequence>
<dbReference type="Proteomes" id="UP000702425">
    <property type="component" value="Unassembled WGS sequence"/>
</dbReference>
<feature type="region of interest" description="Disordered" evidence="1">
    <location>
        <begin position="1"/>
        <end position="20"/>
    </location>
</feature>
<name>A0ABX2CQK1_9CYAN</name>
<proteinExistence type="predicted"/>
<evidence type="ECO:0000313" key="2">
    <source>
        <dbReference type="EMBL" id="NQE32378.1"/>
    </source>
</evidence>
<evidence type="ECO:0000256" key="1">
    <source>
        <dbReference type="SAM" id="MobiDB-lite"/>
    </source>
</evidence>
<reference evidence="2 3" key="1">
    <citation type="journal article" date="2020" name="Sci. Rep.">
        <title>A novel cyanobacterial geosmin producer, revising GeoA distribution and dispersion patterns in Bacteria.</title>
        <authorList>
            <person name="Churro C."/>
            <person name="Semedo-Aguiar A.P."/>
            <person name="Silva A.D."/>
            <person name="Pereira-Leal J.B."/>
            <person name="Leite R.B."/>
        </authorList>
    </citation>
    <scope>NUCLEOTIDE SEQUENCE [LARGE SCALE GENOMIC DNA]</scope>
    <source>
        <strain evidence="2 3">IPMA8</strain>
    </source>
</reference>
<dbReference type="RefSeq" id="WP_172184401.1">
    <property type="nucleotide sequence ID" value="NZ_CAWPPK010000001.1"/>
</dbReference>
<comment type="caution">
    <text evidence="2">The sequence shown here is derived from an EMBL/GenBank/DDBJ whole genome shotgun (WGS) entry which is preliminary data.</text>
</comment>
<organism evidence="2 3">
    <name type="scientific">Microcoleus asticus IPMA8</name>
    <dbReference type="NCBI Taxonomy" id="2563858"/>
    <lineage>
        <taxon>Bacteria</taxon>
        <taxon>Bacillati</taxon>
        <taxon>Cyanobacteriota</taxon>
        <taxon>Cyanophyceae</taxon>
        <taxon>Oscillatoriophycideae</taxon>
        <taxon>Oscillatoriales</taxon>
        <taxon>Microcoleaceae</taxon>
        <taxon>Microcoleus</taxon>
        <taxon>Microcoleus asticus</taxon>
    </lineage>
</organism>
<protein>
    <submittedName>
        <fullName evidence="2">Uncharacterized protein</fullName>
    </submittedName>
</protein>
<keyword evidence="3" id="KW-1185">Reference proteome</keyword>